<name>A0A4Y7J6G6_PAPSO</name>
<organism evidence="2 3">
    <name type="scientific">Papaver somniferum</name>
    <name type="common">Opium poppy</name>
    <dbReference type="NCBI Taxonomy" id="3469"/>
    <lineage>
        <taxon>Eukaryota</taxon>
        <taxon>Viridiplantae</taxon>
        <taxon>Streptophyta</taxon>
        <taxon>Embryophyta</taxon>
        <taxon>Tracheophyta</taxon>
        <taxon>Spermatophyta</taxon>
        <taxon>Magnoliopsida</taxon>
        <taxon>Ranunculales</taxon>
        <taxon>Papaveraceae</taxon>
        <taxon>Papaveroideae</taxon>
        <taxon>Papaver</taxon>
    </lineage>
</organism>
<evidence type="ECO:0000313" key="2">
    <source>
        <dbReference type="EMBL" id="RZC56417.1"/>
    </source>
</evidence>
<feature type="region of interest" description="Disordered" evidence="1">
    <location>
        <begin position="12"/>
        <end position="31"/>
    </location>
</feature>
<protein>
    <submittedName>
        <fullName evidence="2">Uncharacterized protein</fullName>
    </submittedName>
</protein>
<reference evidence="2 3" key="1">
    <citation type="journal article" date="2018" name="Science">
        <title>The opium poppy genome and morphinan production.</title>
        <authorList>
            <person name="Guo L."/>
            <person name="Winzer T."/>
            <person name="Yang X."/>
            <person name="Li Y."/>
            <person name="Ning Z."/>
            <person name="He Z."/>
            <person name="Teodor R."/>
            <person name="Lu Y."/>
            <person name="Bowser T.A."/>
            <person name="Graham I.A."/>
            <person name="Ye K."/>
        </authorList>
    </citation>
    <scope>NUCLEOTIDE SEQUENCE [LARGE SCALE GENOMIC DNA]</scope>
    <source>
        <strain evidence="3">cv. HN1</strain>
        <tissue evidence="2">Leaves</tissue>
    </source>
</reference>
<dbReference type="EMBL" id="CM010717">
    <property type="protein sequence ID" value="RZC56417.1"/>
    <property type="molecule type" value="Genomic_DNA"/>
</dbReference>
<dbReference type="AlphaFoldDB" id="A0A4Y7J6G6"/>
<gene>
    <name evidence="2" type="ORF">C5167_015278</name>
</gene>
<evidence type="ECO:0000256" key="1">
    <source>
        <dbReference type="SAM" id="MobiDB-lite"/>
    </source>
</evidence>
<sequence length="103" mass="11584">MRSFSCLTYGSCSKGPHPQHSTKMERSYAGRPRTVRKRVTMLPSVGKVAIFRSSDSPPSGSDGGQIFLRARPREPSRIRNLCYDRMLLCTKVQKLHNKGSASW</sequence>
<evidence type="ECO:0000313" key="3">
    <source>
        <dbReference type="Proteomes" id="UP000316621"/>
    </source>
</evidence>
<accession>A0A4Y7J6G6</accession>
<keyword evidence="3" id="KW-1185">Reference proteome</keyword>
<dbReference type="Proteomes" id="UP000316621">
    <property type="component" value="Chromosome 3"/>
</dbReference>
<dbReference type="Gramene" id="RZC56417">
    <property type="protein sequence ID" value="RZC56417"/>
    <property type="gene ID" value="C5167_015278"/>
</dbReference>
<proteinExistence type="predicted"/>